<evidence type="ECO:0000313" key="5">
    <source>
        <dbReference type="EMBL" id="MFC4330773.1"/>
    </source>
</evidence>
<keyword evidence="1" id="KW-0547">Nucleotide-binding</keyword>
<reference evidence="6" key="1">
    <citation type="journal article" date="2019" name="Int. J. Syst. Evol. Microbiol.">
        <title>The Global Catalogue of Microorganisms (GCM) 10K type strain sequencing project: providing services to taxonomists for standard genome sequencing and annotation.</title>
        <authorList>
            <consortium name="The Broad Institute Genomics Platform"/>
            <consortium name="The Broad Institute Genome Sequencing Center for Infectious Disease"/>
            <person name="Wu L."/>
            <person name="Ma J."/>
        </authorList>
    </citation>
    <scope>NUCLEOTIDE SEQUENCE [LARGE SCALE GENOMIC DNA]</scope>
    <source>
        <strain evidence="6">PCU 347</strain>
    </source>
</reference>
<feature type="region of interest" description="Disordered" evidence="3">
    <location>
        <begin position="888"/>
        <end position="911"/>
    </location>
</feature>
<keyword evidence="2" id="KW-0067">ATP-binding</keyword>
<sequence length="983" mass="103899">MERSTAHDAPDAVPVRVPRLVGRRAELEQVVGALSRGPATVLVEGEAGVGKSRLLQEALGAPAVRARGPLVAVCPPFEEALTLGPVVDAVRQSRTGPAGLELTALAGALRPLFPEWAHALPPAPEPLHDAGAARHRLFRALAELLDRLGTEILVVEDVHWADDATLGFLLFVAARRPRRISLVVTYRPEETAAGSPLLRLSARPAVGAAHVRLCLAPLTVAGTAALVSSMLDDEHVSDAFARFLHLRTEGLPLAVEESVRLLRDRSDLVRARGEWVRRTLEDISVPPTIRDAVLERFARLDPDVQEVLRAAAVLTEPADDRLVARVGGIPGPRATAALAAAVRGGVLAEDASGQLRFRHVLAARAVYDAIPAGRRRALHLAAGRALEDAVPAPLARLAHHFRAGGDTARWCRYAERAGDLALASGDHRTAVAMVHGVLDAGALPAADVVRLCGKFPVFAFSGHRGRTDLVRTLRTLLDDASLDTAERGLVRQQLGRMLLHVGQYDAGAAELERAVSELADRPLEAATAMSALSRLSGASCPVAVHRRWLERVTALARTALPAEHRLTFLVERVTALLELGDPAGWEAAREIPEAPTAARDVLDVTRAVLNIGDAAMRWGYHDEARRRLTAGRDAAGAHGHLRLRDMAATTLVHLDWHAGAWDGLAERAAALAAIDEEPLIQLDTCLVTGLLAAARGAQDTAADSLARVADEARRRGILDMSLESAAALARVRLAQDRLDEALALTEEGMRLVVRKGVWLAATEIAPARTEALVAAGRAAEAARLAAAFARGAHGSVAPATRASLATCRAVVAEVRQPPSRAAAAWADAATAWEVLPRPYAVLLARAAQARCLARAGRRKAATALTETARAGLRELGAAYAVSRLAAATGHEASPGDPGGPVRGPRGYGDQLSPRELEAVRHMLNGLTNPEIARVLCRSPKTIAAQLKSAMRKHGVTSRTALAVSALRAGITPAGPAGDADPGA</sequence>
<dbReference type="PANTHER" id="PTHR16305:SF35">
    <property type="entry name" value="TRANSCRIPTIONAL ACTIVATOR DOMAIN"/>
    <property type="match status" value="1"/>
</dbReference>
<dbReference type="CDD" id="cd06170">
    <property type="entry name" value="LuxR_C_like"/>
    <property type="match status" value="1"/>
</dbReference>
<dbReference type="PANTHER" id="PTHR16305">
    <property type="entry name" value="TESTICULAR SOLUBLE ADENYLYL CYCLASE"/>
    <property type="match status" value="1"/>
</dbReference>
<comment type="caution">
    <text evidence="5">The sequence shown here is derived from an EMBL/GenBank/DDBJ whole genome shotgun (WGS) entry which is preliminary data.</text>
</comment>
<dbReference type="InterPro" id="IPR000792">
    <property type="entry name" value="Tscrpt_reg_LuxR_C"/>
</dbReference>
<accession>A0ABV8TJN4</accession>
<dbReference type="Pfam" id="PF00196">
    <property type="entry name" value="GerE"/>
    <property type="match status" value="1"/>
</dbReference>
<dbReference type="InterPro" id="IPR036388">
    <property type="entry name" value="WH-like_DNA-bd_sf"/>
</dbReference>
<dbReference type="SUPFAM" id="SSF46894">
    <property type="entry name" value="C-terminal effector domain of the bipartite response regulators"/>
    <property type="match status" value="1"/>
</dbReference>
<dbReference type="SMART" id="SM00421">
    <property type="entry name" value="HTH_LUXR"/>
    <property type="match status" value="1"/>
</dbReference>
<evidence type="ECO:0000256" key="3">
    <source>
        <dbReference type="SAM" id="MobiDB-lite"/>
    </source>
</evidence>
<organism evidence="5 6">
    <name type="scientific">Streptomyces andamanensis</name>
    <dbReference type="NCBI Taxonomy" id="1565035"/>
    <lineage>
        <taxon>Bacteria</taxon>
        <taxon>Bacillati</taxon>
        <taxon>Actinomycetota</taxon>
        <taxon>Actinomycetes</taxon>
        <taxon>Kitasatosporales</taxon>
        <taxon>Streptomycetaceae</taxon>
        <taxon>Streptomyces</taxon>
    </lineage>
</organism>
<gene>
    <name evidence="5" type="ORF">ACFPC0_23900</name>
</gene>
<feature type="domain" description="HTH luxR-type" evidence="4">
    <location>
        <begin position="904"/>
        <end position="969"/>
    </location>
</feature>
<dbReference type="Gene3D" id="1.10.10.10">
    <property type="entry name" value="Winged helix-like DNA-binding domain superfamily/Winged helix DNA-binding domain"/>
    <property type="match status" value="1"/>
</dbReference>
<evidence type="ECO:0000256" key="1">
    <source>
        <dbReference type="ARBA" id="ARBA00022741"/>
    </source>
</evidence>
<evidence type="ECO:0000256" key="2">
    <source>
        <dbReference type="ARBA" id="ARBA00022840"/>
    </source>
</evidence>
<dbReference type="EMBL" id="JBHSDP010000024">
    <property type="protein sequence ID" value="MFC4330773.1"/>
    <property type="molecule type" value="Genomic_DNA"/>
</dbReference>
<dbReference type="InterPro" id="IPR027417">
    <property type="entry name" value="P-loop_NTPase"/>
</dbReference>
<dbReference type="PROSITE" id="PS00622">
    <property type="entry name" value="HTH_LUXR_1"/>
    <property type="match status" value="1"/>
</dbReference>
<dbReference type="SUPFAM" id="SSF52540">
    <property type="entry name" value="P-loop containing nucleoside triphosphate hydrolases"/>
    <property type="match status" value="1"/>
</dbReference>
<dbReference type="Proteomes" id="UP001595824">
    <property type="component" value="Unassembled WGS sequence"/>
</dbReference>
<dbReference type="PROSITE" id="PS50043">
    <property type="entry name" value="HTH_LUXR_2"/>
    <property type="match status" value="1"/>
</dbReference>
<dbReference type="InterPro" id="IPR016032">
    <property type="entry name" value="Sig_transdc_resp-reg_C-effctor"/>
</dbReference>
<dbReference type="Pfam" id="PF13191">
    <property type="entry name" value="AAA_16"/>
    <property type="match status" value="1"/>
</dbReference>
<evidence type="ECO:0000259" key="4">
    <source>
        <dbReference type="PROSITE" id="PS50043"/>
    </source>
</evidence>
<dbReference type="RefSeq" id="WP_381741804.1">
    <property type="nucleotide sequence ID" value="NZ_JBHSDP010000024.1"/>
</dbReference>
<protein>
    <submittedName>
        <fullName evidence="5">Helix-turn-helix transcriptional regulator</fullName>
    </submittedName>
</protein>
<evidence type="ECO:0000313" key="6">
    <source>
        <dbReference type="Proteomes" id="UP001595824"/>
    </source>
</evidence>
<name>A0ABV8TJN4_9ACTN</name>
<dbReference type="InterPro" id="IPR041664">
    <property type="entry name" value="AAA_16"/>
</dbReference>
<proteinExistence type="predicted"/>
<keyword evidence="6" id="KW-1185">Reference proteome</keyword>